<organism evidence="1 2">
    <name type="scientific">Cinara cedri</name>
    <dbReference type="NCBI Taxonomy" id="506608"/>
    <lineage>
        <taxon>Eukaryota</taxon>
        <taxon>Metazoa</taxon>
        <taxon>Ecdysozoa</taxon>
        <taxon>Arthropoda</taxon>
        <taxon>Hexapoda</taxon>
        <taxon>Insecta</taxon>
        <taxon>Pterygota</taxon>
        <taxon>Neoptera</taxon>
        <taxon>Paraneoptera</taxon>
        <taxon>Hemiptera</taxon>
        <taxon>Sternorrhyncha</taxon>
        <taxon>Aphidomorpha</taxon>
        <taxon>Aphidoidea</taxon>
        <taxon>Aphididae</taxon>
        <taxon>Lachninae</taxon>
        <taxon>Cinara</taxon>
    </lineage>
</organism>
<dbReference type="AlphaFoldDB" id="A0A5E4N077"/>
<dbReference type="Proteomes" id="UP000325440">
    <property type="component" value="Unassembled WGS sequence"/>
</dbReference>
<dbReference type="EMBL" id="CABPRJ010001047">
    <property type="protein sequence ID" value="VVC35074.1"/>
    <property type="molecule type" value="Genomic_DNA"/>
</dbReference>
<evidence type="ECO:0000313" key="2">
    <source>
        <dbReference type="Proteomes" id="UP000325440"/>
    </source>
</evidence>
<proteinExistence type="predicted"/>
<gene>
    <name evidence="1" type="ORF">CINCED_3A010460</name>
</gene>
<accession>A0A5E4N077</accession>
<sequence length="55" mass="6231">MGEERTIYDVGYDIGRGIIWGDMGEESTINDVGYDIGRGYRVDYQEKIAGGHFRV</sequence>
<name>A0A5E4N077_9HEMI</name>
<protein>
    <submittedName>
        <fullName evidence="1">Uncharacterized protein</fullName>
    </submittedName>
</protein>
<evidence type="ECO:0000313" key="1">
    <source>
        <dbReference type="EMBL" id="VVC35074.1"/>
    </source>
</evidence>
<keyword evidence="2" id="KW-1185">Reference proteome</keyword>
<reference evidence="1 2" key="1">
    <citation type="submission" date="2019-08" db="EMBL/GenBank/DDBJ databases">
        <authorList>
            <person name="Alioto T."/>
            <person name="Alioto T."/>
            <person name="Gomez Garrido J."/>
        </authorList>
    </citation>
    <scope>NUCLEOTIDE SEQUENCE [LARGE SCALE GENOMIC DNA]</scope>
</reference>